<protein>
    <submittedName>
        <fullName evidence="1">Uncharacterized protein</fullName>
    </submittedName>
</protein>
<name>A0A1N7PWI9_9RHOB</name>
<dbReference type="Proteomes" id="UP000186221">
    <property type="component" value="Unassembled WGS sequence"/>
</dbReference>
<reference evidence="2" key="1">
    <citation type="submission" date="2017-01" db="EMBL/GenBank/DDBJ databases">
        <authorList>
            <person name="Varghese N."/>
            <person name="Submissions S."/>
        </authorList>
    </citation>
    <scope>NUCLEOTIDE SEQUENCE [LARGE SCALE GENOMIC DNA]</scope>
    <source>
        <strain evidence="2">DSM 19945</strain>
    </source>
</reference>
<dbReference type="EMBL" id="FTOG01000011">
    <property type="protein sequence ID" value="SIT14968.1"/>
    <property type="molecule type" value="Genomic_DNA"/>
</dbReference>
<evidence type="ECO:0000313" key="1">
    <source>
        <dbReference type="EMBL" id="SIT14968.1"/>
    </source>
</evidence>
<dbReference type="AlphaFoldDB" id="A0A1N7PWI9"/>
<gene>
    <name evidence="1" type="ORF">SAMN05421580_111130</name>
</gene>
<dbReference type="RefSeq" id="WP_139327847.1">
    <property type="nucleotide sequence ID" value="NZ_FTOG01000011.1"/>
</dbReference>
<proteinExistence type="predicted"/>
<dbReference type="STRING" id="453582.SAMN05421580_111130"/>
<sequence length="395" mass="43207">MNSVHSLICATGRVLLYSVYLLGEGMSIMIKSNLRKLWADGEGRLLLTNIANQLDNGVIGHKDIAPFLRRARHREADFSTRGSALAYTQRDLDRPGPPSGVLKGPLCTQIVDDTFVLRVTSFDLIIRSIFFLKNDELHQNILTDLNTLLHRDISDEDARHADDGIKGYLNKYAMDGGAPSRWSLPPEVAALSPVACRFGERSIRLEDKAKGKPVFVAPVVKGGRTLVPLFQSLNACGIADDFRDRLGLDYLDRFYVDKRTVIGGILFRKSQIVGSTVHRPTPFDNTSPARFRGAYGAYGAGRGSMGRAADLALAGGGAATGPGCAELVAQDGHFAPNDSEVLIFYFGPVKNPRNDHYQAGHWGTEDDAFADGCLGRERRTRALARIVLAARRVGR</sequence>
<keyword evidence="2" id="KW-1185">Reference proteome</keyword>
<accession>A0A1N7PWI9</accession>
<organism evidence="1 2">
    <name type="scientific">Rhodobacter aestuarii</name>
    <dbReference type="NCBI Taxonomy" id="453582"/>
    <lineage>
        <taxon>Bacteria</taxon>
        <taxon>Pseudomonadati</taxon>
        <taxon>Pseudomonadota</taxon>
        <taxon>Alphaproteobacteria</taxon>
        <taxon>Rhodobacterales</taxon>
        <taxon>Rhodobacter group</taxon>
        <taxon>Rhodobacter</taxon>
    </lineage>
</organism>
<evidence type="ECO:0000313" key="2">
    <source>
        <dbReference type="Proteomes" id="UP000186221"/>
    </source>
</evidence>